<keyword evidence="2" id="KW-0238">DNA-binding</keyword>
<keyword evidence="4" id="KW-0812">Transmembrane</keyword>
<dbReference type="PROSITE" id="PS01124">
    <property type="entry name" value="HTH_ARAC_FAMILY_2"/>
    <property type="match status" value="1"/>
</dbReference>
<feature type="transmembrane region" description="Helical" evidence="4">
    <location>
        <begin position="294"/>
        <end position="314"/>
    </location>
</feature>
<sequence>MNWLKIILRKKRQFMLWFISYMVVVAVSVLVNLVGYSYAIRTTQQEVGNVNRGAMTQMQIVYDSYFQAIESNSYQMLNSPAVQTLASLQVTHQREVELFQDLIAAVRLSNGAKEWIETTEVLFRDKDICIDEGAKYTKELLYEIRYDDFYSSKDAWLNDMFITGLTDYKIITDQNGNTRFLYLYMSPTAGLSPVVVVTEVSQKVFAQYLSKISETNGGNALIVDPTGEVMFSASPIEEPLDLQLEGQYGMKVKAYHGQKYVVNYEKSTVLDGAYYVQMTENSVYISKINATRNFFLITFLLCICIGAAMAYFFAKINYRPVKRLLHTLADSEAEPGDGGEFEYIENRLATMMHDHSLIEKKMNSQRNTLRETFLARMLLGKVEIAGKNNKYLMEYGIELDGSLFAVVLFNIMELGLVEDESGEADWESYKMAHFVISNVFAELMSGMAKVYFCEVEDMYAAVVNFMSDAGTNTLIAEKVEYANQFLREHLQMEFVCGISSLSNEAIKLPVLYQQAYEMITYRFLTEDTHTFIYDKMMNATEVYQYTPEMGEQLKTYIASGQGTQAANYVHHIIETNLLDKKMSLDMVRILVAELTSTILKMTVEMKLPEDMDIRSVCRLSSELTDLSKMEGVIEELKCFTVQLSKLYEENTRKTVDSRCENIKNYIEAHYADPNLNVSSIANAFGLSVSYLSFYFKDQMSEGLAEYIVKYRVEKAKELLRNTDETVAAIAEKVGFCSSNVFIRAFKKVTSVTPGHYKNENRI</sequence>
<evidence type="ECO:0000256" key="2">
    <source>
        <dbReference type="ARBA" id="ARBA00023125"/>
    </source>
</evidence>
<keyword evidence="4" id="KW-0472">Membrane</keyword>
<dbReference type="GO" id="GO:0003700">
    <property type="term" value="F:DNA-binding transcription factor activity"/>
    <property type="evidence" value="ECO:0007669"/>
    <property type="project" value="InterPro"/>
</dbReference>
<keyword evidence="1" id="KW-0805">Transcription regulation</keyword>
<dbReference type="GO" id="GO:0043565">
    <property type="term" value="F:sequence-specific DNA binding"/>
    <property type="evidence" value="ECO:0007669"/>
    <property type="project" value="InterPro"/>
</dbReference>
<organism evidence="6 7">
    <name type="scientific">Ructibacterium gallinarum</name>
    <dbReference type="NCBI Taxonomy" id="2779355"/>
    <lineage>
        <taxon>Bacteria</taxon>
        <taxon>Bacillati</taxon>
        <taxon>Bacillota</taxon>
        <taxon>Clostridia</taxon>
        <taxon>Eubacteriales</taxon>
        <taxon>Oscillospiraceae</taxon>
        <taxon>Ructibacterium</taxon>
    </lineage>
</organism>
<dbReference type="InterPro" id="IPR018060">
    <property type="entry name" value="HTH_AraC"/>
</dbReference>
<evidence type="ECO:0000256" key="1">
    <source>
        <dbReference type="ARBA" id="ARBA00023015"/>
    </source>
</evidence>
<evidence type="ECO:0000256" key="3">
    <source>
        <dbReference type="ARBA" id="ARBA00023163"/>
    </source>
</evidence>
<evidence type="ECO:0000256" key="4">
    <source>
        <dbReference type="SAM" id="Phobius"/>
    </source>
</evidence>
<gene>
    <name evidence="6" type="ORF">INF28_08060</name>
</gene>
<keyword evidence="7" id="KW-1185">Reference proteome</keyword>
<dbReference type="SUPFAM" id="SSF46689">
    <property type="entry name" value="Homeodomain-like"/>
    <property type="match status" value="1"/>
</dbReference>
<keyword evidence="3" id="KW-0804">Transcription</keyword>
<dbReference type="PROSITE" id="PS00041">
    <property type="entry name" value="HTH_ARAC_FAMILY_1"/>
    <property type="match status" value="1"/>
</dbReference>
<feature type="domain" description="HTH araC/xylS-type" evidence="5">
    <location>
        <begin position="660"/>
        <end position="759"/>
    </location>
</feature>
<dbReference type="PANTHER" id="PTHR43280:SF10">
    <property type="entry name" value="REGULATORY PROTEIN POCR"/>
    <property type="match status" value="1"/>
</dbReference>
<proteinExistence type="predicted"/>
<dbReference type="Proteomes" id="UP000806542">
    <property type="component" value="Unassembled WGS sequence"/>
</dbReference>
<comment type="caution">
    <text evidence="6">The sequence shown here is derived from an EMBL/GenBank/DDBJ whole genome shotgun (WGS) entry which is preliminary data.</text>
</comment>
<dbReference type="Pfam" id="PF12833">
    <property type="entry name" value="HTH_18"/>
    <property type="match status" value="1"/>
</dbReference>
<dbReference type="InterPro" id="IPR009057">
    <property type="entry name" value="Homeodomain-like_sf"/>
</dbReference>
<dbReference type="PANTHER" id="PTHR43280">
    <property type="entry name" value="ARAC-FAMILY TRANSCRIPTIONAL REGULATOR"/>
    <property type="match status" value="1"/>
</dbReference>
<evidence type="ECO:0000259" key="5">
    <source>
        <dbReference type="PROSITE" id="PS01124"/>
    </source>
</evidence>
<keyword evidence="4" id="KW-1133">Transmembrane helix</keyword>
<evidence type="ECO:0000313" key="7">
    <source>
        <dbReference type="Proteomes" id="UP000806542"/>
    </source>
</evidence>
<evidence type="ECO:0000313" key="6">
    <source>
        <dbReference type="EMBL" id="MBE5040415.1"/>
    </source>
</evidence>
<feature type="transmembrane region" description="Helical" evidence="4">
    <location>
        <begin position="14"/>
        <end position="39"/>
    </location>
</feature>
<accession>A0A9D5M4F1</accession>
<protein>
    <submittedName>
        <fullName evidence="6">AraC family transcriptional regulator</fullName>
    </submittedName>
</protein>
<dbReference type="InterPro" id="IPR018062">
    <property type="entry name" value="HTH_AraC-typ_CS"/>
</dbReference>
<dbReference type="Gene3D" id="1.10.10.60">
    <property type="entry name" value="Homeodomain-like"/>
    <property type="match status" value="2"/>
</dbReference>
<dbReference type="RefSeq" id="WP_226392967.1">
    <property type="nucleotide sequence ID" value="NZ_JADCKB010000015.1"/>
</dbReference>
<reference evidence="6" key="1">
    <citation type="submission" date="2020-10" db="EMBL/GenBank/DDBJ databases">
        <title>ChiBAC.</title>
        <authorList>
            <person name="Zenner C."/>
            <person name="Hitch T.C.A."/>
            <person name="Clavel T."/>
        </authorList>
    </citation>
    <scope>NUCLEOTIDE SEQUENCE</scope>
    <source>
        <strain evidence="6">DSM 107454</strain>
    </source>
</reference>
<dbReference type="EMBL" id="JADCKB010000015">
    <property type="protein sequence ID" value="MBE5040415.1"/>
    <property type="molecule type" value="Genomic_DNA"/>
</dbReference>
<dbReference type="AlphaFoldDB" id="A0A9D5M4F1"/>
<dbReference type="SMART" id="SM00342">
    <property type="entry name" value="HTH_ARAC"/>
    <property type="match status" value="1"/>
</dbReference>
<name>A0A9D5M4F1_9FIRM</name>